<proteinExistence type="inferred from homology"/>
<sequence length="141" mass="14791">MTVRPDTTVLTIAAVCFVRPHPDADGRELLTVRKQGTRRFMLPGGKVDPGETAAQAAVREVAEELGLTLPESALTLLGTYDEAAANEADTRVAASVYTAALPGEPAAAAEIAELRWTSLADPPADLAPLLARHVLPALIRG</sequence>
<dbReference type="InterPro" id="IPR015797">
    <property type="entry name" value="NUDIX_hydrolase-like_dom_sf"/>
</dbReference>
<evidence type="ECO:0000259" key="5">
    <source>
        <dbReference type="PROSITE" id="PS51462"/>
    </source>
</evidence>
<dbReference type="SUPFAM" id="SSF55811">
    <property type="entry name" value="Nudix"/>
    <property type="match status" value="1"/>
</dbReference>
<comment type="similarity">
    <text evidence="2 4">Belongs to the Nudix hydrolase family.</text>
</comment>
<dbReference type="InterPro" id="IPR020084">
    <property type="entry name" value="NUDIX_hydrolase_CS"/>
</dbReference>
<dbReference type="GO" id="GO:0016787">
    <property type="term" value="F:hydrolase activity"/>
    <property type="evidence" value="ECO:0007669"/>
    <property type="project" value="UniProtKB-KW"/>
</dbReference>
<evidence type="ECO:0000256" key="2">
    <source>
        <dbReference type="ARBA" id="ARBA00005582"/>
    </source>
</evidence>
<evidence type="ECO:0000256" key="4">
    <source>
        <dbReference type="RuleBase" id="RU003476"/>
    </source>
</evidence>
<evidence type="ECO:0000256" key="1">
    <source>
        <dbReference type="ARBA" id="ARBA00001946"/>
    </source>
</evidence>
<dbReference type="PANTHER" id="PTHR43046:SF2">
    <property type="entry name" value="8-OXO-DGTP DIPHOSPHATASE-RELATED"/>
    <property type="match status" value="1"/>
</dbReference>
<organism evidence="6 7">
    <name type="scientific">Ruania alkalisoli</name>
    <dbReference type="NCBI Taxonomy" id="2779775"/>
    <lineage>
        <taxon>Bacteria</taxon>
        <taxon>Bacillati</taxon>
        <taxon>Actinomycetota</taxon>
        <taxon>Actinomycetes</taxon>
        <taxon>Micrococcales</taxon>
        <taxon>Ruaniaceae</taxon>
        <taxon>Ruania</taxon>
    </lineage>
</organism>
<dbReference type="PRINTS" id="PR00502">
    <property type="entry name" value="NUDIXFAMILY"/>
</dbReference>
<accession>A0A7M1SRY7</accession>
<protein>
    <submittedName>
        <fullName evidence="6">NUDIX domain-containing protein</fullName>
    </submittedName>
</protein>
<evidence type="ECO:0000256" key="3">
    <source>
        <dbReference type="ARBA" id="ARBA00022801"/>
    </source>
</evidence>
<gene>
    <name evidence="6" type="ORF">IM660_12675</name>
</gene>
<dbReference type="PANTHER" id="PTHR43046">
    <property type="entry name" value="GDP-MANNOSE MANNOSYL HYDROLASE"/>
    <property type="match status" value="1"/>
</dbReference>
<dbReference type="Pfam" id="PF00293">
    <property type="entry name" value="NUDIX"/>
    <property type="match status" value="1"/>
</dbReference>
<dbReference type="InterPro" id="IPR020476">
    <property type="entry name" value="Nudix_hydrolase"/>
</dbReference>
<dbReference type="Gene3D" id="3.90.79.10">
    <property type="entry name" value="Nucleoside Triphosphate Pyrophosphohydrolase"/>
    <property type="match status" value="1"/>
</dbReference>
<dbReference type="InterPro" id="IPR000086">
    <property type="entry name" value="NUDIX_hydrolase_dom"/>
</dbReference>
<reference evidence="6 7" key="1">
    <citation type="submission" date="2020-10" db="EMBL/GenBank/DDBJ databases">
        <title>Haloactinobacterium sp. RN3S43, a bacterium isolated from saline soil.</title>
        <authorList>
            <person name="Sun J.-Q."/>
        </authorList>
    </citation>
    <scope>NUCLEOTIDE SEQUENCE [LARGE SCALE GENOMIC DNA]</scope>
    <source>
        <strain evidence="6 7">RN3S43</strain>
    </source>
</reference>
<evidence type="ECO:0000313" key="7">
    <source>
        <dbReference type="Proteomes" id="UP000593758"/>
    </source>
</evidence>
<dbReference type="CDD" id="cd04690">
    <property type="entry name" value="NUDIX_Hydrolase"/>
    <property type="match status" value="1"/>
</dbReference>
<keyword evidence="7" id="KW-1185">Reference proteome</keyword>
<evidence type="ECO:0000313" key="6">
    <source>
        <dbReference type="EMBL" id="QOR69532.1"/>
    </source>
</evidence>
<dbReference type="PROSITE" id="PS51462">
    <property type="entry name" value="NUDIX"/>
    <property type="match status" value="1"/>
</dbReference>
<dbReference type="AlphaFoldDB" id="A0A7M1SRY7"/>
<dbReference type="Proteomes" id="UP000593758">
    <property type="component" value="Chromosome"/>
</dbReference>
<keyword evidence="3 4" id="KW-0378">Hydrolase</keyword>
<dbReference type="EMBL" id="CP063169">
    <property type="protein sequence ID" value="QOR69532.1"/>
    <property type="molecule type" value="Genomic_DNA"/>
</dbReference>
<dbReference type="KEGG" id="halt:IM660_12675"/>
<comment type="cofactor">
    <cofactor evidence="1">
        <name>Mg(2+)</name>
        <dbReference type="ChEBI" id="CHEBI:18420"/>
    </cofactor>
</comment>
<dbReference type="PROSITE" id="PS00893">
    <property type="entry name" value="NUDIX_BOX"/>
    <property type="match status" value="1"/>
</dbReference>
<name>A0A7M1SRY7_9MICO</name>
<dbReference type="RefSeq" id="WP_193495975.1">
    <property type="nucleotide sequence ID" value="NZ_CP063169.1"/>
</dbReference>
<feature type="domain" description="Nudix hydrolase" evidence="5">
    <location>
        <begin position="7"/>
        <end position="140"/>
    </location>
</feature>